<evidence type="ECO:0000313" key="12">
    <source>
        <dbReference type="Ensembl" id="ENSNLEP00000011307.1"/>
    </source>
</evidence>
<dbReference type="InParanoid" id="G1RDK8"/>
<comment type="function">
    <text evidence="1">May play a role in carrying and orienting carbohydrate, as well as having a more specific role.</text>
</comment>
<dbReference type="GeneID" id="100601533"/>
<name>G1RDK8_NOMLE</name>
<keyword evidence="10" id="KW-0812">Transmembrane</keyword>
<dbReference type="GeneTree" id="ENSGT00860000134004"/>
<evidence type="ECO:0000256" key="2">
    <source>
        <dbReference type="ARBA" id="ARBA00004609"/>
    </source>
</evidence>
<dbReference type="STRING" id="61853.ENSNLEP00000011307"/>
<sequence length="61" mass="6598">MKRFLFLLLTISLLVTVQIQTGVLGQNDTSQTSSSAASSNISGGIFLFFVANVIIHLFCFS</sequence>
<dbReference type="EMBL" id="ADFV01067268">
    <property type="status" value="NOT_ANNOTATED_CDS"/>
    <property type="molecule type" value="Genomic_DNA"/>
</dbReference>
<evidence type="ECO:0000256" key="5">
    <source>
        <dbReference type="ARBA" id="ARBA00022622"/>
    </source>
</evidence>
<dbReference type="FunCoup" id="G1RDK8">
    <property type="interactions" value="3"/>
</dbReference>
<evidence type="ECO:0000313" key="13">
    <source>
        <dbReference type="Proteomes" id="UP000001073"/>
    </source>
</evidence>
<dbReference type="GO" id="GO:0005886">
    <property type="term" value="C:plasma membrane"/>
    <property type="evidence" value="ECO:0007669"/>
    <property type="project" value="UniProtKB-SubCell"/>
</dbReference>
<dbReference type="PANTHER" id="PTHR15029">
    <property type="entry name" value="CAMPATH-1 ANTIGEN"/>
    <property type="match status" value="1"/>
</dbReference>
<dbReference type="EMBL" id="ADFV01067267">
    <property type="status" value="NOT_ANNOTATED_CDS"/>
    <property type="molecule type" value="Genomic_DNA"/>
</dbReference>
<evidence type="ECO:0000256" key="1">
    <source>
        <dbReference type="ARBA" id="ARBA00002087"/>
    </source>
</evidence>
<proteinExistence type="predicted"/>
<reference evidence="12 13" key="1">
    <citation type="submission" date="2012-10" db="EMBL/GenBank/DDBJ databases">
        <authorList>
            <consortium name="Gibbon Genome Sequencing Consortium"/>
        </authorList>
    </citation>
    <scope>NUCLEOTIDE SEQUENCE [LARGE SCALE GENOMIC DNA]</scope>
</reference>
<dbReference type="KEGG" id="nle:100601533"/>
<feature type="transmembrane region" description="Helical" evidence="10">
    <location>
        <begin position="41"/>
        <end position="60"/>
    </location>
</feature>
<dbReference type="OMA" id="FANTLMC"/>
<evidence type="ECO:0000256" key="10">
    <source>
        <dbReference type="SAM" id="Phobius"/>
    </source>
</evidence>
<reference evidence="12" key="2">
    <citation type="submission" date="2025-08" db="UniProtKB">
        <authorList>
            <consortium name="Ensembl"/>
        </authorList>
    </citation>
    <scope>IDENTIFICATION</scope>
</reference>
<dbReference type="HOGENOM" id="CLU_205433_0_0_1"/>
<feature type="signal peptide" evidence="11">
    <location>
        <begin position="1"/>
        <end position="25"/>
    </location>
</feature>
<accession>G1RDK8</accession>
<dbReference type="RefSeq" id="XP_003271698.1">
    <property type="nucleotide sequence ID" value="XM_003271650.3"/>
</dbReference>
<dbReference type="AlphaFoldDB" id="G1RDK8"/>
<dbReference type="Proteomes" id="UP000001073">
    <property type="component" value="Chromosome 24"/>
</dbReference>
<evidence type="ECO:0000256" key="11">
    <source>
        <dbReference type="SAM" id="SignalP"/>
    </source>
</evidence>
<dbReference type="Pfam" id="PF15116">
    <property type="entry name" value="CD52"/>
    <property type="match status" value="1"/>
</dbReference>
<reference evidence="12" key="3">
    <citation type="submission" date="2025-09" db="UniProtKB">
        <authorList>
            <consortium name="Ensembl"/>
        </authorList>
    </citation>
    <scope>IDENTIFICATION</scope>
</reference>
<evidence type="ECO:0000256" key="6">
    <source>
        <dbReference type="ARBA" id="ARBA00022729"/>
    </source>
</evidence>
<keyword evidence="9" id="KW-0449">Lipoprotein</keyword>
<keyword evidence="10" id="KW-1133">Transmembrane helix</keyword>
<keyword evidence="13" id="KW-1185">Reference proteome</keyword>
<protein>
    <recommendedName>
        <fullName evidence="3">CAMPATH-1 antigen</fullName>
    </recommendedName>
</protein>
<dbReference type="InterPro" id="IPR026643">
    <property type="entry name" value="CAMPATH-1"/>
</dbReference>
<dbReference type="PANTHER" id="PTHR15029:SF0">
    <property type="entry name" value="CAMPATH-1 ANTIGEN"/>
    <property type="match status" value="1"/>
</dbReference>
<dbReference type="eggNOG" id="ENOG502RR9C">
    <property type="taxonomic scope" value="Eukaryota"/>
</dbReference>
<keyword evidence="6 11" id="KW-0732">Signal</keyword>
<evidence type="ECO:0000256" key="7">
    <source>
        <dbReference type="ARBA" id="ARBA00023136"/>
    </source>
</evidence>
<keyword evidence="4" id="KW-1003">Cell membrane</keyword>
<evidence type="ECO:0000256" key="9">
    <source>
        <dbReference type="ARBA" id="ARBA00023288"/>
    </source>
</evidence>
<comment type="subcellular location">
    <subcellularLocation>
        <location evidence="2">Cell membrane</location>
        <topology evidence="2">Lipid-anchor</topology>
        <topology evidence="2">GPI-anchor</topology>
    </subcellularLocation>
</comment>
<dbReference type="CTD" id="1043"/>
<keyword evidence="8" id="KW-0325">Glycoprotein</keyword>
<evidence type="ECO:0000256" key="4">
    <source>
        <dbReference type="ARBA" id="ARBA00022475"/>
    </source>
</evidence>
<dbReference type="Ensembl" id="ENSNLET00000011865.2">
    <property type="protein sequence ID" value="ENSNLEP00000011307.1"/>
    <property type="gene ID" value="ENSNLEG00000009284.2"/>
</dbReference>
<organism evidence="12 13">
    <name type="scientific">Nomascus leucogenys</name>
    <name type="common">Northern white-cheeked gibbon</name>
    <name type="synonym">Hylobates leucogenys</name>
    <dbReference type="NCBI Taxonomy" id="61853"/>
    <lineage>
        <taxon>Eukaryota</taxon>
        <taxon>Metazoa</taxon>
        <taxon>Chordata</taxon>
        <taxon>Craniata</taxon>
        <taxon>Vertebrata</taxon>
        <taxon>Euteleostomi</taxon>
        <taxon>Mammalia</taxon>
        <taxon>Eutheria</taxon>
        <taxon>Euarchontoglires</taxon>
        <taxon>Primates</taxon>
        <taxon>Haplorrhini</taxon>
        <taxon>Catarrhini</taxon>
        <taxon>Hylobatidae</taxon>
        <taxon>Nomascus</taxon>
    </lineage>
</organism>
<keyword evidence="5" id="KW-0336">GPI-anchor</keyword>
<keyword evidence="7 10" id="KW-0472">Membrane</keyword>
<feature type="chain" id="PRO_5003419824" description="CAMPATH-1 antigen" evidence="11">
    <location>
        <begin position="26"/>
        <end position="61"/>
    </location>
</feature>
<evidence type="ECO:0000256" key="3">
    <source>
        <dbReference type="ARBA" id="ARBA00013286"/>
    </source>
</evidence>
<dbReference type="GO" id="GO:0007204">
    <property type="term" value="P:positive regulation of cytosolic calcium ion concentration"/>
    <property type="evidence" value="ECO:0007669"/>
    <property type="project" value="Ensembl"/>
</dbReference>
<dbReference type="GO" id="GO:0097225">
    <property type="term" value="C:sperm midpiece"/>
    <property type="evidence" value="ECO:0007669"/>
    <property type="project" value="TreeGrafter"/>
</dbReference>
<evidence type="ECO:0000256" key="8">
    <source>
        <dbReference type="ARBA" id="ARBA00023180"/>
    </source>
</evidence>
<gene>
    <name evidence="12" type="primary">CD52</name>
</gene>
<dbReference type="GO" id="GO:0098552">
    <property type="term" value="C:side of membrane"/>
    <property type="evidence" value="ECO:0007669"/>
    <property type="project" value="UniProtKB-KW"/>
</dbReference>